<comment type="catalytic activity">
    <reaction evidence="1 6">
        <text>7,8-dihydroneopterin = 6-hydroxymethyl-7,8-dihydropterin + glycolaldehyde</text>
        <dbReference type="Rhea" id="RHEA:10540"/>
        <dbReference type="ChEBI" id="CHEBI:17001"/>
        <dbReference type="ChEBI" id="CHEBI:17071"/>
        <dbReference type="ChEBI" id="CHEBI:44841"/>
        <dbReference type="EC" id="4.1.2.25"/>
    </reaction>
</comment>
<keyword evidence="4 6" id="KW-0289">Folate biosynthesis</keyword>
<comment type="pathway">
    <text evidence="2 6">Cofactor biosynthesis; tetrahydrofolate biosynthesis; 2-amino-4-hydroxy-6-hydroxymethyl-7,8-dihydropteridine diphosphate from 7,8-dihydroneopterin triphosphate: step 3/4.</text>
</comment>
<dbReference type="SUPFAM" id="SSF55620">
    <property type="entry name" value="Tetrahydrobiopterin biosynthesis enzymes-like"/>
    <property type="match status" value="1"/>
</dbReference>
<evidence type="ECO:0000313" key="9">
    <source>
        <dbReference type="Proteomes" id="UP001500841"/>
    </source>
</evidence>
<evidence type="ECO:0000256" key="1">
    <source>
        <dbReference type="ARBA" id="ARBA00001353"/>
    </source>
</evidence>
<keyword evidence="5 6" id="KW-0456">Lyase</keyword>
<name>A0ABP7X2L0_9SPHI</name>
<comment type="caution">
    <text evidence="8">The sequence shown here is derived from an EMBL/GenBank/DDBJ whole genome shotgun (WGS) entry which is preliminary data.</text>
</comment>
<sequence>MIVALHGVEFFAYHGFYPEEQKLGSRFVVDIEVEFIPANDIAEDDLNNTVNYEQLYEIACEEMKLTKKLIETVAQGIINNIVKQYDFVDVVKLTINKLNPLIGAKTKSSSVTLTYNK</sequence>
<accession>A0ABP7X2L0</accession>
<dbReference type="InterPro" id="IPR006157">
    <property type="entry name" value="FolB_dom"/>
</dbReference>
<dbReference type="SMART" id="SM00905">
    <property type="entry name" value="FolB"/>
    <property type="match status" value="1"/>
</dbReference>
<organism evidence="8 9">
    <name type="scientific">Mucilaginibacter panaciglaebae</name>
    <dbReference type="NCBI Taxonomy" id="502331"/>
    <lineage>
        <taxon>Bacteria</taxon>
        <taxon>Pseudomonadati</taxon>
        <taxon>Bacteroidota</taxon>
        <taxon>Sphingobacteriia</taxon>
        <taxon>Sphingobacteriales</taxon>
        <taxon>Sphingobacteriaceae</taxon>
        <taxon>Mucilaginibacter</taxon>
    </lineage>
</organism>
<dbReference type="Proteomes" id="UP001500841">
    <property type="component" value="Unassembled WGS sequence"/>
</dbReference>
<dbReference type="EC" id="4.1.2.25" evidence="6"/>
<protein>
    <recommendedName>
        <fullName evidence="6">7,8-dihydroneopterin aldolase</fullName>
        <ecNumber evidence="6">4.1.2.25</ecNumber>
    </recommendedName>
</protein>
<proteinExistence type="inferred from homology"/>
<evidence type="ECO:0000256" key="2">
    <source>
        <dbReference type="ARBA" id="ARBA00005013"/>
    </source>
</evidence>
<reference evidence="9" key="1">
    <citation type="journal article" date="2019" name="Int. J. Syst. Evol. Microbiol.">
        <title>The Global Catalogue of Microorganisms (GCM) 10K type strain sequencing project: providing services to taxonomists for standard genome sequencing and annotation.</title>
        <authorList>
            <consortium name="The Broad Institute Genomics Platform"/>
            <consortium name="The Broad Institute Genome Sequencing Center for Infectious Disease"/>
            <person name="Wu L."/>
            <person name="Ma J."/>
        </authorList>
    </citation>
    <scope>NUCLEOTIDE SEQUENCE [LARGE SCALE GENOMIC DNA]</scope>
    <source>
        <strain evidence="9">JCM 17085</strain>
    </source>
</reference>
<dbReference type="InterPro" id="IPR043133">
    <property type="entry name" value="GTP-CH-I_C/QueF"/>
</dbReference>
<dbReference type="PANTHER" id="PTHR42844">
    <property type="entry name" value="DIHYDRONEOPTERIN ALDOLASE 1-RELATED"/>
    <property type="match status" value="1"/>
</dbReference>
<gene>
    <name evidence="8" type="primary">folB</name>
    <name evidence="8" type="ORF">GCM10022392_29120</name>
</gene>
<dbReference type="PANTHER" id="PTHR42844:SF1">
    <property type="entry name" value="DIHYDRONEOPTERIN ALDOLASE 1-RELATED"/>
    <property type="match status" value="1"/>
</dbReference>
<dbReference type="Pfam" id="PF02152">
    <property type="entry name" value="FolB"/>
    <property type="match status" value="1"/>
</dbReference>
<evidence type="ECO:0000313" key="8">
    <source>
        <dbReference type="EMBL" id="GAA4102327.1"/>
    </source>
</evidence>
<evidence type="ECO:0000256" key="4">
    <source>
        <dbReference type="ARBA" id="ARBA00022909"/>
    </source>
</evidence>
<feature type="domain" description="Dihydroneopterin aldolase/epimerase" evidence="7">
    <location>
        <begin position="3"/>
        <end position="115"/>
    </location>
</feature>
<dbReference type="RefSeq" id="WP_345106057.1">
    <property type="nucleotide sequence ID" value="NZ_BAABCV010000011.1"/>
</dbReference>
<dbReference type="Gene3D" id="3.30.1130.10">
    <property type="match status" value="1"/>
</dbReference>
<evidence type="ECO:0000259" key="7">
    <source>
        <dbReference type="SMART" id="SM00905"/>
    </source>
</evidence>
<dbReference type="NCBIfam" id="TIGR00525">
    <property type="entry name" value="folB"/>
    <property type="match status" value="1"/>
</dbReference>
<dbReference type="NCBIfam" id="TIGR00526">
    <property type="entry name" value="folB_dom"/>
    <property type="match status" value="1"/>
</dbReference>
<comment type="similarity">
    <text evidence="3 6">Belongs to the DHNA family.</text>
</comment>
<evidence type="ECO:0000256" key="3">
    <source>
        <dbReference type="ARBA" id="ARBA00005708"/>
    </source>
</evidence>
<dbReference type="InterPro" id="IPR006156">
    <property type="entry name" value="Dihydroneopterin_aldolase"/>
</dbReference>
<evidence type="ECO:0000256" key="6">
    <source>
        <dbReference type="RuleBase" id="RU362079"/>
    </source>
</evidence>
<evidence type="ECO:0000256" key="5">
    <source>
        <dbReference type="ARBA" id="ARBA00023239"/>
    </source>
</evidence>
<comment type="function">
    <text evidence="6">Catalyzes the conversion of 7,8-dihydroneopterin to 6-hydroxymethyl-7,8-dihydropterin.</text>
</comment>
<dbReference type="EMBL" id="BAABCV010000011">
    <property type="protein sequence ID" value="GAA4102327.1"/>
    <property type="molecule type" value="Genomic_DNA"/>
</dbReference>
<keyword evidence="9" id="KW-1185">Reference proteome</keyword>